<dbReference type="SUPFAM" id="SSF141868">
    <property type="entry name" value="EAL domain-like"/>
    <property type="match status" value="1"/>
</dbReference>
<gene>
    <name evidence="4" type="ORF">SHEWBE_1539</name>
</gene>
<evidence type="ECO:0000259" key="2">
    <source>
        <dbReference type="PROSITE" id="PS50110"/>
    </source>
</evidence>
<dbReference type="Gene3D" id="3.20.20.450">
    <property type="entry name" value="EAL domain"/>
    <property type="match status" value="1"/>
</dbReference>
<reference evidence="5" key="1">
    <citation type="submission" date="2018-06" db="EMBL/GenBank/DDBJ databases">
        <authorList>
            <person name="Cea G.-C."/>
            <person name="William W."/>
        </authorList>
    </citation>
    <scope>NUCLEOTIDE SEQUENCE [LARGE SCALE GENOMIC DNA]</scope>
    <source>
        <strain evidence="5">DB21MT-2</strain>
    </source>
</reference>
<dbReference type="OrthoDB" id="9812358at2"/>
<dbReference type="InterPro" id="IPR035919">
    <property type="entry name" value="EAL_sf"/>
</dbReference>
<dbReference type="Pfam" id="PF00072">
    <property type="entry name" value="Response_reg"/>
    <property type="match status" value="1"/>
</dbReference>
<dbReference type="Proteomes" id="UP000250123">
    <property type="component" value="Chromosome SHEWBE"/>
</dbReference>
<protein>
    <submittedName>
        <fullName evidence="4">Uncharacterized protein</fullName>
    </submittedName>
</protein>
<dbReference type="EMBL" id="LS483452">
    <property type="protein sequence ID" value="SQH75505.1"/>
    <property type="molecule type" value="Genomic_DNA"/>
</dbReference>
<dbReference type="GO" id="GO:0071111">
    <property type="term" value="F:cyclic-guanylate-specific phosphodiesterase activity"/>
    <property type="evidence" value="ECO:0007669"/>
    <property type="project" value="InterPro"/>
</dbReference>
<proteinExistence type="predicted"/>
<evidence type="ECO:0000256" key="1">
    <source>
        <dbReference type="PROSITE-ProRule" id="PRU00169"/>
    </source>
</evidence>
<dbReference type="InterPro" id="IPR050706">
    <property type="entry name" value="Cyclic-di-GMP_PDE-like"/>
</dbReference>
<dbReference type="SMART" id="SM00052">
    <property type="entry name" value="EAL"/>
    <property type="match status" value="1"/>
</dbReference>
<dbReference type="SUPFAM" id="SSF52172">
    <property type="entry name" value="CheY-like"/>
    <property type="match status" value="1"/>
</dbReference>
<dbReference type="Gene3D" id="3.40.50.2300">
    <property type="match status" value="1"/>
</dbReference>
<accession>A0A330M0A3</accession>
<dbReference type="PANTHER" id="PTHR33121:SF70">
    <property type="entry name" value="SIGNALING PROTEIN YKOW"/>
    <property type="match status" value="1"/>
</dbReference>
<feature type="modified residue" description="4-aspartylphosphate" evidence="1">
    <location>
        <position position="56"/>
    </location>
</feature>
<dbReference type="InterPro" id="IPR011006">
    <property type="entry name" value="CheY-like_superfamily"/>
</dbReference>
<evidence type="ECO:0000259" key="3">
    <source>
        <dbReference type="PROSITE" id="PS50883"/>
    </source>
</evidence>
<evidence type="ECO:0000313" key="4">
    <source>
        <dbReference type="EMBL" id="SQH75505.1"/>
    </source>
</evidence>
<dbReference type="PROSITE" id="PS50110">
    <property type="entry name" value="RESPONSE_REGULATORY"/>
    <property type="match status" value="1"/>
</dbReference>
<dbReference type="PROSITE" id="PS50883">
    <property type="entry name" value="EAL"/>
    <property type="match status" value="1"/>
</dbReference>
<evidence type="ECO:0000313" key="5">
    <source>
        <dbReference type="Proteomes" id="UP000250123"/>
    </source>
</evidence>
<dbReference type="SMART" id="SM00448">
    <property type="entry name" value="REC"/>
    <property type="match status" value="1"/>
</dbReference>
<dbReference type="PANTHER" id="PTHR33121">
    <property type="entry name" value="CYCLIC DI-GMP PHOSPHODIESTERASE PDEF"/>
    <property type="match status" value="1"/>
</dbReference>
<organism evidence="4 5">
    <name type="scientific">Shewanella benthica</name>
    <dbReference type="NCBI Taxonomy" id="43661"/>
    <lineage>
        <taxon>Bacteria</taxon>
        <taxon>Pseudomonadati</taxon>
        <taxon>Pseudomonadota</taxon>
        <taxon>Gammaproteobacteria</taxon>
        <taxon>Alteromonadales</taxon>
        <taxon>Shewanellaceae</taxon>
        <taxon>Shewanella</taxon>
    </lineage>
</organism>
<dbReference type="AlphaFoldDB" id="A0A330M0A3"/>
<dbReference type="RefSeq" id="WP_112352005.1">
    <property type="nucleotide sequence ID" value="NZ_LS483452.1"/>
</dbReference>
<feature type="domain" description="EAL" evidence="3">
    <location>
        <begin position="137"/>
        <end position="392"/>
    </location>
</feature>
<keyword evidence="1" id="KW-0597">Phosphoprotein</keyword>
<dbReference type="InterPro" id="IPR001789">
    <property type="entry name" value="Sig_transdc_resp-reg_receiver"/>
</dbReference>
<feature type="domain" description="Response regulatory" evidence="2">
    <location>
        <begin position="4"/>
        <end position="126"/>
    </location>
</feature>
<dbReference type="Pfam" id="PF00563">
    <property type="entry name" value="EAL"/>
    <property type="match status" value="1"/>
</dbReference>
<dbReference type="GO" id="GO:0000160">
    <property type="term" value="P:phosphorelay signal transduction system"/>
    <property type="evidence" value="ECO:0007669"/>
    <property type="project" value="InterPro"/>
</dbReference>
<dbReference type="CDD" id="cd01948">
    <property type="entry name" value="EAL"/>
    <property type="match status" value="1"/>
</dbReference>
<dbReference type="KEGG" id="sbk:SHEWBE_1539"/>
<sequence length="418" mass="47226">MSINVLVIDDSITCCQVLREYLMQLDVNRVEYCTDAGSAIKILTKYAKDYQIVVVDLHMPNMDGIELLMHLSDIGYRGGVIIASAMESRIIEAAAKIVINSRLRLLGALTKPVSTKQLQLCIERLFMMESDLAPKPVSISLEELHRVLNDNKVVPYFQAQIEAKTRNIVGFEVLCRIQLGNKLQLLSPARFLELAESHNLLNDLTEKLLEKALPQWKLISQEDSCVNCSLSINLSPSQLNQASWPNRLLKYCHDNQMETSQLTIEITENQALSEQSQYTSISRLRLHNFGVAIDDFGTGYTNLTQLCHLPISELKLDMSLVRGIHHDPLAQTILKSLQEISNKLGIKLVAEGVEDLRDLNYLEKFDNLRLQGFLICRPKPFTDLMRWLKAYKKVSKSNADVGEVRTGRDKASNQVSAE</sequence>
<dbReference type="InterPro" id="IPR001633">
    <property type="entry name" value="EAL_dom"/>
</dbReference>
<name>A0A330M0A3_9GAMM</name>